<feature type="region of interest" description="Disordered" evidence="1">
    <location>
        <begin position="124"/>
        <end position="157"/>
    </location>
</feature>
<keyword evidence="3" id="KW-1185">Reference proteome</keyword>
<organism evidence="2 3">
    <name type="scientific">Streptomyces violaceus</name>
    <name type="common">Streptomyces venezuelae</name>
    <dbReference type="NCBI Taxonomy" id="1936"/>
    <lineage>
        <taxon>Bacteria</taxon>
        <taxon>Bacillati</taxon>
        <taxon>Actinomycetota</taxon>
        <taxon>Actinomycetes</taxon>
        <taxon>Kitasatosporales</taxon>
        <taxon>Streptomycetaceae</taxon>
        <taxon>Streptomyces</taxon>
    </lineage>
</organism>
<evidence type="ECO:0000313" key="2">
    <source>
        <dbReference type="EMBL" id="WUG99427.1"/>
    </source>
</evidence>
<accession>A0ABZ1P643</accession>
<proteinExistence type="predicted"/>
<evidence type="ECO:0000313" key="3">
    <source>
        <dbReference type="Proteomes" id="UP001341259"/>
    </source>
</evidence>
<reference evidence="2 3" key="1">
    <citation type="submission" date="2022-10" db="EMBL/GenBank/DDBJ databases">
        <title>The complete genomes of actinobacterial strains from the NBC collection.</title>
        <authorList>
            <person name="Joergensen T.S."/>
            <person name="Alvarez Arevalo M."/>
            <person name="Sterndorff E.B."/>
            <person name="Faurdal D."/>
            <person name="Vuksanovic O."/>
            <person name="Mourched A.-S."/>
            <person name="Charusanti P."/>
            <person name="Shaw S."/>
            <person name="Blin K."/>
            <person name="Weber T."/>
        </authorList>
    </citation>
    <scope>NUCLEOTIDE SEQUENCE [LARGE SCALE GENOMIC DNA]</scope>
    <source>
        <strain evidence="2 3">NBC_00456</strain>
    </source>
</reference>
<protein>
    <submittedName>
        <fullName evidence="2">Uncharacterized protein</fullName>
    </submittedName>
</protein>
<gene>
    <name evidence="2" type="ORF">OHB29_24140</name>
</gene>
<feature type="compositionally biased region" description="Basic and acidic residues" evidence="1">
    <location>
        <begin position="10"/>
        <end position="26"/>
    </location>
</feature>
<feature type="region of interest" description="Disordered" evidence="1">
    <location>
        <begin position="1"/>
        <end position="26"/>
    </location>
</feature>
<dbReference type="Proteomes" id="UP001341259">
    <property type="component" value="Chromosome"/>
</dbReference>
<name>A0ABZ1P643_STRVL</name>
<evidence type="ECO:0000256" key="1">
    <source>
        <dbReference type="SAM" id="MobiDB-lite"/>
    </source>
</evidence>
<dbReference type="EMBL" id="CP107906">
    <property type="protein sequence ID" value="WUG99427.1"/>
    <property type="molecule type" value="Genomic_DNA"/>
</dbReference>
<sequence length="331" mass="36322">MAKSGYGKRPAGDEDPHSDPDFAHLSPRDREIAVFVDHLEEGHAMGYKAIAAVHPRYGQQAVRTSLRSVSEAGHSRQIREHITVEDNSMRWVTRTYWSRTRRSPEWWAEFARERKGRIVTDDYRPGLARTDEPEAPAAEPVEEAAPEAGPEAKSQPGAAYQTLAGLRDADPRMPLSDSDCRSLETLVGEWLSRGSTPGEITKALTDGLPPAVTNPGGLARRRLEDKMPPKKAKIRQKAAPRRARVDRVIMCCITCDADELTTKIEDGMCPDCRAEYEADLAAEAAGELDAGYIPDTFLADPNPVYEVVDVARRAAEVRAAGGLRPKAGTAL</sequence>